<feature type="domain" description="Carboxylesterase type B" evidence="5">
    <location>
        <begin position="18"/>
        <end position="347"/>
    </location>
</feature>
<keyword evidence="7" id="KW-1185">Reference proteome</keyword>
<gene>
    <name evidence="6" type="ORF">N8K70_09115</name>
</gene>
<dbReference type="PANTHER" id="PTHR11559">
    <property type="entry name" value="CARBOXYLESTERASE"/>
    <property type="match status" value="1"/>
</dbReference>
<evidence type="ECO:0000259" key="5">
    <source>
        <dbReference type="Pfam" id="PF00135"/>
    </source>
</evidence>
<name>A0AA97I3L1_9MICO</name>
<dbReference type="Gene3D" id="3.40.50.1820">
    <property type="entry name" value="alpha/beta hydrolase"/>
    <property type="match status" value="1"/>
</dbReference>
<proteinExistence type="inferred from homology"/>
<evidence type="ECO:0000256" key="2">
    <source>
        <dbReference type="ARBA" id="ARBA00022801"/>
    </source>
</evidence>
<sequence>MTPAEHSFSTADPTAAPPEAATASGRVGGLSRGATAAFLGIPFAAAPTGRRRFLAPQRPAPWDGTRICDRFGPTPQRRPFGPVTTIPEPSIPGDDTLSVNVFTPAPGDVRAGLPVFVWVHGGGYFAGSPASPWYDGSAFARDGVVVVTLSYRLGFDGFGWIEGAPLNRGVLDQIAALEWVQENIRSFGGDPARVTIGGQSAGGGSVLALLASPKAEGLFAGAISHSGAPGRTTVPEAEAVGRGFARALGIAPTLEAWRSVDEDTVLDHERKHNRLDDGTGDGSPAAVLAGIVREPLSTGLAFAPVADGEIVVAVDEAITAGAGSEVSLLLGATRNEFAFPQDVSADDVVAAARAAGVGEAGVDRFRAETATVGEQYAGSQLRVARMFRGPAVHVARTRAAAGAGSITWLYDFARHSPVDGLSAHCHDLPFAWDLLAADGVSRVLGDEPPQALADAMHADWVAFVATGRADWTPAADAPRGARVYDRDPVFDPEAYAFEADLLEERR</sequence>
<evidence type="ECO:0000256" key="3">
    <source>
        <dbReference type="RuleBase" id="RU361235"/>
    </source>
</evidence>
<dbReference type="SUPFAM" id="SSF53474">
    <property type="entry name" value="alpha/beta-Hydrolases"/>
    <property type="match status" value="1"/>
</dbReference>
<dbReference type="KEGG" id="mbet:N8K70_09115"/>
<keyword evidence="2 3" id="KW-0378">Hydrolase</keyword>
<dbReference type="Pfam" id="PF00135">
    <property type="entry name" value="COesterase"/>
    <property type="match status" value="1"/>
</dbReference>
<dbReference type="AlphaFoldDB" id="A0AA97I3L1"/>
<dbReference type="InterPro" id="IPR019826">
    <property type="entry name" value="Carboxylesterase_B_AS"/>
</dbReference>
<accession>A0AA97I3L1</accession>
<evidence type="ECO:0000313" key="7">
    <source>
        <dbReference type="Proteomes" id="UP001305498"/>
    </source>
</evidence>
<dbReference type="InterPro" id="IPR050309">
    <property type="entry name" value="Type-B_Carboxylest/Lipase"/>
</dbReference>
<dbReference type="InterPro" id="IPR002018">
    <property type="entry name" value="CarbesteraseB"/>
</dbReference>
<protein>
    <recommendedName>
        <fullName evidence="3">Carboxylic ester hydrolase</fullName>
        <ecNumber evidence="3">3.1.1.-</ecNumber>
    </recommendedName>
</protein>
<dbReference type="RefSeq" id="WP_317138034.1">
    <property type="nucleotide sequence ID" value="NZ_CP118157.1"/>
</dbReference>
<dbReference type="Proteomes" id="UP001305498">
    <property type="component" value="Chromosome"/>
</dbReference>
<reference evidence="6 7" key="1">
    <citation type="submission" date="2023-02" db="EMBL/GenBank/DDBJ databases">
        <title>Microbacterium betulae sp. nov., isolated from birch wood.</title>
        <authorList>
            <person name="Pasciak M."/>
            <person name="Pawlik K.J."/>
            <person name="Martynowski D."/>
            <person name="Laczmanski L."/>
            <person name="Ciekot J."/>
            <person name="Szponar B."/>
            <person name="Wojcik-Fatla A."/>
            <person name="Mackiewicz B."/>
            <person name="Farian E."/>
            <person name="Cholewa G."/>
            <person name="Cholewa A."/>
            <person name="Dutkiewicz J."/>
        </authorList>
    </citation>
    <scope>NUCLEOTIDE SEQUENCE [LARGE SCALE GENOMIC DNA]</scope>
    <source>
        <strain evidence="6 7">AB</strain>
    </source>
</reference>
<dbReference type="EC" id="3.1.1.-" evidence="3"/>
<feature type="compositionally biased region" description="Low complexity" evidence="4">
    <location>
        <begin position="10"/>
        <end position="23"/>
    </location>
</feature>
<dbReference type="InterPro" id="IPR029058">
    <property type="entry name" value="AB_hydrolase_fold"/>
</dbReference>
<evidence type="ECO:0000256" key="4">
    <source>
        <dbReference type="SAM" id="MobiDB-lite"/>
    </source>
</evidence>
<feature type="region of interest" description="Disordered" evidence="4">
    <location>
        <begin position="1"/>
        <end position="27"/>
    </location>
</feature>
<dbReference type="PROSITE" id="PS00122">
    <property type="entry name" value="CARBOXYLESTERASE_B_1"/>
    <property type="match status" value="1"/>
</dbReference>
<comment type="similarity">
    <text evidence="1 3">Belongs to the type-B carboxylesterase/lipase family.</text>
</comment>
<evidence type="ECO:0000313" key="6">
    <source>
        <dbReference type="EMBL" id="WOF21556.1"/>
    </source>
</evidence>
<dbReference type="GO" id="GO:0016787">
    <property type="term" value="F:hydrolase activity"/>
    <property type="evidence" value="ECO:0007669"/>
    <property type="project" value="UniProtKB-KW"/>
</dbReference>
<evidence type="ECO:0000256" key="1">
    <source>
        <dbReference type="ARBA" id="ARBA00005964"/>
    </source>
</evidence>
<organism evidence="6 7">
    <name type="scientific">Microbacterium betulae</name>
    <dbReference type="NCBI Taxonomy" id="2981139"/>
    <lineage>
        <taxon>Bacteria</taxon>
        <taxon>Bacillati</taxon>
        <taxon>Actinomycetota</taxon>
        <taxon>Actinomycetes</taxon>
        <taxon>Micrococcales</taxon>
        <taxon>Microbacteriaceae</taxon>
        <taxon>Microbacterium</taxon>
    </lineage>
</organism>
<dbReference type="EMBL" id="CP118157">
    <property type="protein sequence ID" value="WOF21556.1"/>
    <property type="molecule type" value="Genomic_DNA"/>
</dbReference>